<keyword evidence="5" id="KW-1185">Reference proteome</keyword>
<proteinExistence type="predicted"/>
<keyword evidence="2" id="KW-0472">Membrane</keyword>
<organism evidence="4 5">
    <name type="scientific">Phialophora macrospora</name>
    <dbReference type="NCBI Taxonomy" id="1851006"/>
    <lineage>
        <taxon>Eukaryota</taxon>
        <taxon>Fungi</taxon>
        <taxon>Dikarya</taxon>
        <taxon>Ascomycota</taxon>
        <taxon>Pezizomycotina</taxon>
        <taxon>Eurotiomycetes</taxon>
        <taxon>Chaetothyriomycetidae</taxon>
        <taxon>Chaetothyriales</taxon>
        <taxon>Herpotrichiellaceae</taxon>
        <taxon>Phialophora</taxon>
    </lineage>
</organism>
<dbReference type="Pfam" id="PF10277">
    <property type="entry name" value="Frag1"/>
    <property type="match status" value="1"/>
</dbReference>
<sequence length="418" mass="46738">MSSLQLPSAAQRNSYCSIEASVFLDDYSPEIVRADTLGQKVDGFFRRRKTNRPDIQRKSMQRVPPWSPILDYLWDRRYTLRAVLPITGALLELFLLLFLFCTYYTLPADPVTGAKPPRVADLYATFPFISCVGSQKLALYQSLTFCIVILGITSTAITFYFCRDDLLGWQARRAGLLTSVSGAGLNIWVVFAAATPDKHLHLTVTAVKAITVFCVKTTGMLIDHYDRSKYPVLRQNGVVKVLMWWRIITLVFAFPLAVMTNVAIFGCNHADLREIQTPGTKCYSIMALGAPAEWLYALTTVSWSLTIAFDIYTTPIVSKIKSAQDQAQLELLASKQYGEWSAGLHSAESSDSLAPGPDEGTDSSRSSLDFIELGKRRNGTCDDLDKKSGPLHDHNEYSFEDEYDACDLGQPMRARDWT</sequence>
<feature type="region of interest" description="Disordered" evidence="1">
    <location>
        <begin position="347"/>
        <end position="369"/>
    </location>
</feature>
<evidence type="ECO:0000259" key="3">
    <source>
        <dbReference type="Pfam" id="PF10277"/>
    </source>
</evidence>
<reference evidence="4 5" key="1">
    <citation type="submission" date="2015-01" db="EMBL/GenBank/DDBJ databases">
        <title>The Genome Sequence of Capronia semiimmersa CBS27337.</title>
        <authorList>
            <consortium name="The Broad Institute Genomics Platform"/>
            <person name="Cuomo C."/>
            <person name="de Hoog S."/>
            <person name="Gorbushina A."/>
            <person name="Stielow B."/>
            <person name="Teixiera M."/>
            <person name="Abouelleil A."/>
            <person name="Chapman S.B."/>
            <person name="Priest M."/>
            <person name="Young S.K."/>
            <person name="Wortman J."/>
            <person name="Nusbaum C."/>
            <person name="Birren B."/>
        </authorList>
    </citation>
    <scope>NUCLEOTIDE SEQUENCE [LARGE SCALE GENOMIC DNA]</scope>
    <source>
        <strain evidence="4 5">CBS 27337</strain>
    </source>
</reference>
<dbReference type="Proteomes" id="UP000054266">
    <property type="component" value="Unassembled WGS sequence"/>
</dbReference>
<keyword evidence="2" id="KW-0812">Transmembrane</keyword>
<keyword evidence="2" id="KW-1133">Transmembrane helix</keyword>
<feature type="transmembrane region" description="Helical" evidence="2">
    <location>
        <begin position="243"/>
        <end position="264"/>
    </location>
</feature>
<gene>
    <name evidence="4" type="ORF">PV04_04532</name>
</gene>
<feature type="transmembrane region" description="Helical" evidence="2">
    <location>
        <begin position="294"/>
        <end position="312"/>
    </location>
</feature>
<dbReference type="AlphaFoldDB" id="A0A0D2FPU8"/>
<dbReference type="HOGENOM" id="CLU_054587_0_0_1"/>
<evidence type="ECO:0000313" key="4">
    <source>
        <dbReference type="EMBL" id="KIW68595.1"/>
    </source>
</evidence>
<name>A0A0D2FPU8_9EURO</name>
<dbReference type="InterPro" id="IPR019402">
    <property type="entry name" value="CWH43_N"/>
</dbReference>
<feature type="transmembrane region" description="Helical" evidence="2">
    <location>
        <begin position="138"/>
        <end position="162"/>
    </location>
</feature>
<protein>
    <recommendedName>
        <fullName evidence="3">CWH43-like N-terminal domain-containing protein</fullName>
    </recommendedName>
</protein>
<evidence type="ECO:0000256" key="2">
    <source>
        <dbReference type="SAM" id="Phobius"/>
    </source>
</evidence>
<feature type="transmembrane region" description="Helical" evidence="2">
    <location>
        <begin position="200"/>
        <end position="222"/>
    </location>
</feature>
<evidence type="ECO:0000256" key="1">
    <source>
        <dbReference type="SAM" id="MobiDB-lite"/>
    </source>
</evidence>
<feature type="transmembrane region" description="Helical" evidence="2">
    <location>
        <begin position="82"/>
        <end position="106"/>
    </location>
</feature>
<feature type="domain" description="CWH43-like N-terminal" evidence="3">
    <location>
        <begin position="83"/>
        <end position="313"/>
    </location>
</feature>
<dbReference type="EMBL" id="KN846958">
    <property type="protein sequence ID" value="KIW68595.1"/>
    <property type="molecule type" value="Genomic_DNA"/>
</dbReference>
<accession>A0A0D2FPU8</accession>
<evidence type="ECO:0000313" key="5">
    <source>
        <dbReference type="Proteomes" id="UP000054266"/>
    </source>
</evidence>
<feature type="transmembrane region" description="Helical" evidence="2">
    <location>
        <begin position="174"/>
        <end position="194"/>
    </location>
</feature>